<sequence>MPRRKSTETTTLDTEGAKIGEPVPRAIIDINTASVGVPRQAEHDLRTELSALRKQVDTLQQQVLSAGRSVKSGAGKAVRQTEAVAKHYPLSTFILVAAAFAVVAFTSRHVSPPRHRRPAALREIRDFYDRMRERI</sequence>
<dbReference type="EMBL" id="FMAJ01000015">
    <property type="protein sequence ID" value="SCB61145.1"/>
    <property type="molecule type" value="Genomic_DNA"/>
</dbReference>
<feature type="transmembrane region" description="Helical" evidence="1">
    <location>
        <begin position="88"/>
        <end position="107"/>
    </location>
</feature>
<dbReference type="RefSeq" id="WP_092753694.1">
    <property type="nucleotide sequence ID" value="NZ_FMAJ01000015.1"/>
</dbReference>
<gene>
    <name evidence="2" type="ORF">GA0061105_11584</name>
</gene>
<dbReference type="AlphaFoldDB" id="A0A1C3Y9V1"/>
<organism evidence="2 3">
    <name type="scientific">Rhizobium aethiopicum</name>
    <dbReference type="NCBI Taxonomy" id="1138170"/>
    <lineage>
        <taxon>Bacteria</taxon>
        <taxon>Pseudomonadati</taxon>
        <taxon>Pseudomonadota</taxon>
        <taxon>Alphaproteobacteria</taxon>
        <taxon>Hyphomicrobiales</taxon>
        <taxon>Rhizobiaceae</taxon>
        <taxon>Rhizobium/Agrobacterium group</taxon>
        <taxon>Rhizobium</taxon>
    </lineage>
</organism>
<keyword evidence="1" id="KW-0472">Membrane</keyword>
<evidence type="ECO:0000313" key="3">
    <source>
        <dbReference type="Proteomes" id="UP000198723"/>
    </source>
</evidence>
<protein>
    <recommendedName>
        <fullName evidence="4">DUF3618 domain-containing protein</fullName>
    </recommendedName>
</protein>
<name>A0A1C3Y9V1_9HYPH</name>
<proteinExistence type="predicted"/>
<keyword evidence="1" id="KW-1133">Transmembrane helix</keyword>
<evidence type="ECO:0008006" key="4">
    <source>
        <dbReference type="Google" id="ProtNLM"/>
    </source>
</evidence>
<keyword evidence="1" id="KW-0812">Transmembrane</keyword>
<accession>A0A1C3Y9V1</accession>
<evidence type="ECO:0000256" key="1">
    <source>
        <dbReference type="SAM" id="Phobius"/>
    </source>
</evidence>
<reference evidence="2 3" key="1">
    <citation type="submission" date="2016-08" db="EMBL/GenBank/DDBJ databases">
        <authorList>
            <person name="Seilhamer J.J."/>
        </authorList>
    </citation>
    <scope>NUCLEOTIDE SEQUENCE [LARGE SCALE GENOMIC DNA]</scope>
    <source>
        <strain evidence="2 3">HBR26</strain>
    </source>
</reference>
<dbReference type="Proteomes" id="UP000198723">
    <property type="component" value="Unassembled WGS sequence"/>
</dbReference>
<evidence type="ECO:0000313" key="2">
    <source>
        <dbReference type="EMBL" id="SCB61145.1"/>
    </source>
</evidence>